<accession>A0A4Y2DVU9</accession>
<gene>
    <name evidence="1" type="ORF">AVEN_5742_1</name>
</gene>
<name>A0A4Y2DVU9_ARAVE</name>
<reference evidence="1 2" key="1">
    <citation type="journal article" date="2019" name="Sci. Rep.">
        <title>Orb-weaving spider Araneus ventricosus genome elucidates the spidroin gene catalogue.</title>
        <authorList>
            <person name="Kono N."/>
            <person name="Nakamura H."/>
            <person name="Ohtoshi R."/>
            <person name="Moran D.A.P."/>
            <person name="Shinohara A."/>
            <person name="Yoshida Y."/>
            <person name="Fujiwara M."/>
            <person name="Mori M."/>
            <person name="Tomita M."/>
            <person name="Arakawa K."/>
        </authorList>
    </citation>
    <scope>NUCLEOTIDE SEQUENCE [LARGE SCALE GENOMIC DNA]</scope>
</reference>
<proteinExistence type="predicted"/>
<protein>
    <submittedName>
        <fullName evidence="1">Uncharacterized protein</fullName>
    </submittedName>
</protein>
<evidence type="ECO:0000313" key="2">
    <source>
        <dbReference type="Proteomes" id="UP000499080"/>
    </source>
</evidence>
<sequence length="111" mass="13105">MLGLRKQSRRKMTTRKMDNLPLSKCLEKHGVKAFSQNEIEHLECCDDDAITSGEMSEEDIVALVNEKQLYCRFVFRYGGRTRRNRAFNCRCKPFKQFFCHRKHRRACCGPV</sequence>
<dbReference type="Proteomes" id="UP000499080">
    <property type="component" value="Unassembled WGS sequence"/>
</dbReference>
<dbReference type="AlphaFoldDB" id="A0A4Y2DVU9"/>
<dbReference type="EMBL" id="BGPR01000452">
    <property type="protein sequence ID" value="GBM21023.1"/>
    <property type="molecule type" value="Genomic_DNA"/>
</dbReference>
<evidence type="ECO:0000313" key="1">
    <source>
        <dbReference type="EMBL" id="GBM21023.1"/>
    </source>
</evidence>
<keyword evidence="2" id="KW-1185">Reference proteome</keyword>
<comment type="caution">
    <text evidence="1">The sequence shown here is derived from an EMBL/GenBank/DDBJ whole genome shotgun (WGS) entry which is preliminary data.</text>
</comment>
<organism evidence="1 2">
    <name type="scientific">Araneus ventricosus</name>
    <name type="common">Orbweaver spider</name>
    <name type="synonym">Epeira ventricosa</name>
    <dbReference type="NCBI Taxonomy" id="182803"/>
    <lineage>
        <taxon>Eukaryota</taxon>
        <taxon>Metazoa</taxon>
        <taxon>Ecdysozoa</taxon>
        <taxon>Arthropoda</taxon>
        <taxon>Chelicerata</taxon>
        <taxon>Arachnida</taxon>
        <taxon>Araneae</taxon>
        <taxon>Araneomorphae</taxon>
        <taxon>Entelegynae</taxon>
        <taxon>Araneoidea</taxon>
        <taxon>Araneidae</taxon>
        <taxon>Araneus</taxon>
    </lineage>
</organism>